<comment type="subcellular location">
    <subcellularLocation>
        <location evidence="1">Nucleus</location>
    </subcellularLocation>
</comment>
<dbReference type="PROSITE" id="PS50090">
    <property type="entry name" value="MYB_LIKE"/>
    <property type="match status" value="1"/>
</dbReference>
<evidence type="ECO:0000256" key="1">
    <source>
        <dbReference type="ARBA" id="ARBA00004123"/>
    </source>
</evidence>
<evidence type="ECO:0000259" key="6">
    <source>
        <dbReference type="PROSITE" id="PS51293"/>
    </source>
</evidence>
<comment type="caution">
    <text evidence="7">The sequence shown here is derived from an EMBL/GenBank/DDBJ whole genome shotgun (WGS) entry which is preliminary data.</text>
</comment>
<dbReference type="InterPro" id="IPR044636">
    <property type="entry name" value="RADIALIS-like"/>
</dbReference>
<dbReference type="SMART" id="SM00717">
    <property type="entry name" value="SANT"/>
    <property type="match status" value="1"/>
</dbReference>
<sequence length="109" mass="12639">MSTNSISSYGSSCSWTAKQNKLFETALAVYDRDTPDRWQNIARAVGGKSVEEVKRHYEVLLKDLRHIESGYVPSPNYRPFCQMMSCEEVAKFDFRSILSSETKMYRRVK</sequence>
<dbReference type="FunFam" id="1.10.10.60:FF:000154">
    <property type="entry name" value="Transcription factor SRM1"/>
    <property type="match status" value="1"/>
</dbReference>
<dbReference type="Gene3D" id="1.10.10.60">
    <property type="entry name" value="Homeodomain-like"/>
    <property type="match status" value="1"/>
</dbReference>
<dbReference type="Pfam" id="PF23082">
    <property type="entry name" value="Myb_DNA-binding_2"/>
    <property type="match status" value="1"/>
</dbReference>
<dbReference type="InterPro" id="IPR017884">
    <property type="entry name" value="SANT_dom"/>
</dbReference>
<dbReference type="EMBL" id="NBSK02000004">
    <property type="protein sequence ID" value="KAJ0211077.1"/>
    <property type="molecule type" value="Genomic_DNA"/>
</dbReference>
<evidence type="ECO:0000256" key="4">
    <source>
        <dbReference type="ARBA" id="ARBA00023242"/>
    </source>
</evidence>
<dbReference type="GO" id="GO:0003700">
    <property type="term" value="F:DNA-binding transcription factor activity"/>
    <property type="evidence" value="ECO:0007669"/>
    <property type="project" value="InterPro"/>
</dbReference>
<keyword evidence="3" id="KW-0804">Transcription</keyword>
<dbReference type="GO" id="GO:0009908">
    <property type="term" value="P:flower development"/>
    <property type="evidence" value="ECO:0007669"/>
    <property type="project" value="UniProtKB-ARBA"/>
</dbReference>
<dbReference type="SUPFAM" id="SSF46689">
    <property type="entry name" value="Homeodomain-like"/>
    <property type="match status" value="1"/>
</dbReference>
<dbReference type="AlphaFoldDB" id="A0A9R1VU90"/>
<proteinExistence type="predicted"/>
<dbReference type="PROSITE" id="PS51293">
    <property type="entry name" value="SANT"/>
    <property type="match status" value="1"/>
</dbReference>
<dbReference type="InterPro" id="IPR009057">
    <property type="entry name" value="Homeodomain-like_sf"/>
</dbReference>
<keyword evidence="2" id="KW-0805">Transcription regulation</keyword>
<evidence type="ECO:0000256" key="3">
    <source>
        <dbReference type="ARBA" id="ARBA00023163"/>
    </source>
</evidence>
<feature type="domain" description="SANT" evidence="6">
    <location>
        <begin position="10"/>
        <end position="65"/>
    </location>
</feature>
<accession>A0A9R1VU90</accession>
<keyword evidence="4" id="KW-0539">Nucleus</keyword>
<dbReference type="Proteomes" id="UP000235145">
    <property type="component" value="Unassembled WGS sequence"/>
</dbReference>
<dbReference type="GO" id="GO:0048262">
    <property type="term" value="P:determination of dorsal/ventral asymmetry"/>
    <property type="evidence" value="ECO:0007669"/>
    <property type="project" value="UniProtKB-ARBA"/>
</dbReference>
<dbReference type="PANTHER" id="PTHR43952:SF103">
    <property type="entry name" value="HOMEODOMAIN-LIKE PROTEIN-RELATED"/>
    <property type="match status" value="1"/>
</dbReference>
<name>A0A9R1VU90_LACSA</name>
<evidence type="ECO:0000259" key="5">
    <source>
        <dbReference type="PROSITE" id="PS50090"/>
    </source>
</evidence>
<dbReference type="CDD" id="cd00167">
    <property type="entry name" value="SANT"/>
    <property type="match status" value="1"/>
</dbReference>
<evidence type="ECO:0008006" key="9">
    <source>
        <dbReference type="Google" id="ProtNLM"/>
    </source>
</evidence>
<dbReference type="PANTHER" id="PTHR43952">
    <property type="entry name" value="MYB FAMILY TRANSCRIPTION FACTOR-RELATED"/>
    <property type="match status" value="1"/>
</dbReference>
<feature type="domain" description="Myb-like" evidence="5">
    <location>
        <begin position="14"/>
        <end position="61"/>
    </location>
</feature>
<dbReference type="InterPro" id="IPR001005">
    <property type="entry name" value="SANT/Myb"/>
</dbReference>
<evidence type="ECO:0000313" key="7">
    <source>
        <dbReference type="EMBL" id="KAJ0211077.1"/>
    </source>
</evidence>
<evidence type="ECO:0000313" key="8">
    <source>
        <dbReference type="Proteomes" id="UP000235145"/>
    </source>
</evidence>
<keyword evidence="8" id="KW-1185">Reference proteome</keyword>
<protein>
    <recommendedName>
        <fullName evidence="9">Myb-like domain-containing protein</fullName>
    </recommendedName>
</protein>
<evidence type="ECO:0000256" key="2">
    <source>
        <dbReference type="ARBA" id="ARBA00023015"/>
    </source>
</evidence>
<reference evidence="7 8" key="1">
    <citation type="journal article" date="2017" name="Nat. Commun.">
        <title>Genome assembly with in vitro proximity ligation data and whole-genome triplication in lettuce.</title>
        <authorList>
            <person name="Reyes-Chin-Wo S."/>
            <person name="Wang Z."/>
            <person name="Yang X."/>
            <person name="Kozik A."/>
            <person name="Arikit S."/>
            <person name="Song C."/>
            <person name="Xia L."/>
            <person name="Froenicke L."/>
            <person name="Lavelle D.O."/>
            <person name="Truco M.J."/>
            <person name="Xia R."/>
            <person name="Zhu S."/>
            <person name="Xu C."/>
            <person name="Xu H."/>
            <person name="Xu X."/>
            <person name="Cox K."/>
            <person name="Korf I."/>
            <person name="Meyers B.C."/>
            <person name="Michelmore R.W."/>
        </authorList>
    </citation>
    <scope>NUCLEOTIDE SEQUENCE [LARGE SCALE GENOMIC DNA]</scope>
    <source>
        <strain evidence="8">cv. Salinas</strain>
        <tissue evidence="7">Seedlings</tissue>
    </source>
</reference>
<dbReference type="GO" id="GO:0005634">
    <property type="term" value="C:nucleus"/>
    <property type="evidence" value="ECO:0007669"/>
    <property type="project" value="UniProtKB-SubCell"/>
</dbReference>
<gene>
    <name evidence="7" type="ORF">LSAT_V11C400215120</name>
</gene>
<organism evidence="7 8">
    <name type="scientific">Lactuca sativa</name>
    <name type="common">Garden lettuce</name>
    <dbReference type="NCBI Taxonomy" id="4236"/>
    <lineage>
        <taxon>Eukaryota</taxon>
        <taxon>Viridiplantae</taxon>
        <taxon>Streptophyta</taxon>
        <taxon>Embryophyta</taxon>
        <taxon>Tracheophyta</taxon>
        <taxon>Spermatophyta</taxon>
        <taxon>Magnoliopsida</taxon>
        <taxon>eudicotyledons</taxon>
        <taxon>Gunneridae</taxon>
        <taxon>Pentapetalae</taxon>
        <taxon>asterids</taxon>
        <taxon>campanulids</taxon>
        <taxon>Asterales</taxon>
        <taxon>Asteraceae</taxon>
        <taxon>Cichorioideae</taxon>
        <taxon>Cichorieae</taxon>
        <taxon>Lactucinae</taxon>
        <taxon>Lactuca</taxon>
    </lineage>
</organism>